<dbReference type="EMBL" id="AP025516">
    <property type="protein sequence ID" value="BDD87459.1"/>
    <property type="molecule type" value="Genomic_DNA"/>
</dbReference>
<keyword evidence="4" id="KW-0238">DNA-binding</keyword>
<dbReference type="SMART" id="SM00448">
    <property type="entry name" value="REC"/>
    <property type="match status" value="1"/>
</dbReference>
<dbReference type="PANTHER" id="PTHR48111">
    <property type="entry name" value="REGULATOR OF RPOS"/>
    <property type="match status" value="1"/>
</dbReference>
<feature type="modified residue" description="4-aspartylphosphate" evidence="6">
    <location>
        <position position="52"/>
    </location>
</feature>
<dbReference type="SUPFAM" id="SSF52172">
    <property type="entry name" value="CheY-like"/>
    <property type="match status" value="1"/>
</dbReference>
<accession>A0ABM7W912</accession>
<evidence type="ECO:0000313" key="9">
    <source>
        <dbReference type="Proteomes" id="UP000830055"/>
    </source>
</evidence>
<keyword evidence="2" id="KW-0902">Two-component regulatory system</keyword>
<evidence type="ECO:0000256" key="1">
    <source>
        <dbReference type="ARBA" id="ARBA00022553"/>
    </source>
</evidence>
<keyword evidence="9" id="KW-1185">Reference proteome</keyword>
<evidence type="ECO:0000259" key="7">
    <source>
        <dbReference type="PROSITE" id="PS50110"/>
    </source>
</evidence>
<dbReference type="InterPro" id="IPR011006">
    <property type="entry name" value="CheY-like_superfamily"/>
</dbReference>
<dbReference type="Gene3D" id="3.40.50.2300">
    <property type="match status" value="1"/>
</dbReference>
<reference evidence="8 9" key="1">
    <citation type="submission" date="2022-01" db="EMBL/GenBank/DDBJ databases">
        <title>Desulfofustis limnae sp. nov., a novel mesophilic sulfate-reducing bacterium isolated from marsh soil.</title>
        <authorList>
            <person name="Watanabe M."/>
            <person name="Takahashi A."/>
            <person name="Kojima H."/>
            <person name="Fukui M."/>
        </authorList>
    </citation>
    <scope>NUCLEOTIDE SEQUENCE [LARGE SCALE GENOMIC DNA]</scope>
    <source>
        <strain evidence="8 9">PPLL</strain>
    </source>
</reference>
<evidence type="ECO:0000256" key="3">
    <source>
        <dbReference type="ARBA" id="ARBA00023015"/>
    </source>
</evidence>
<dbReference type="PROSITE" id="PS50110">
    <property type="entry name" value="RESPONSE_REGULATORY"/>
    <property type="match status" value="1"/>
</dbReference>
<sequence length="192" mass="22058">MKILIAEDEYTTRLTIQVCLERWGYQVETAADGKDAWAILDKPDAPEIALLDWEMPEIDGLELCKRVKNLKRDNPIHVIMVTARDSRSDILIGFDAGADDYITKPFNDDELRARIRVGERIVRIQSTLSETLQELRQALDLVNSLQNSISVCNVCQMIEGEDGVWYEPDDYLNRKADSRVNWGECPQCRERV</sequence>
<proteinExistence type="predicted"/>
<organism evidence="8 9">
    <name type="scientific">Desulfofustis limnaeus</name>
    <dbReference type="NCBI Taxonomy" id="2740163"/>
    <lineage>
        <taxon>Bacteria</taxon>
        <taxon>Pseudomonadati</taxon>
        <taxon>Thermodesulfobacteriota</taxon>
        <taxon>Desulfobulbia</taxon>
        <taxon>Desulfobulbales</taxon>
        <taxon>Desulfocapsaceae</taxon>
        <taxon>Desulfofustis</taxon>
    </lineage>
</organism>
<keyword evidence="3" id="KW-0805">Transcription regulation</keyword>
<dbReference type="InterPro" id="IPR039420">
    <property type="entry name" value="WalR-like"/>
</dbReference>
<evidence type="ECO:0000256" key="6">
    <source>
        <dbReference type="PROSITE-ProRule" id="PRU00169"/>
    </source>
</evidence>
<keyword evidence="1 6" id="KW-0597">Phosphoprotein</keyword>
<name>A0ABM7W912_9BACT</name>
<protein>
    <recommendedName>
        <fullName evidence="7">Response regulatory domain-containing protein</fullName>
    </recommendedName>
</protein>
<dbReference type="InterPro" id="IPR001789">
    <property type="entry name" value="Sig_transdc_resp-reg_receiver"/>
</dbReference>
<evidence type="ECO:0000313" key="8">
    <source>
        <dbReference type="EMBL" id="BDD87459.1"/>
    </source>
</evidence>
<dbReference type="CDD" id="cd17574">
    <property type="entry name" value="REC_OmpR"/>
    <property type="match status" value="1"/>
</dbReference>
<dbReference type="Proteomes" id="UP000830055">
    <property type="component" value="Chromosome"/>
</dbReference>
<evidence type="ECO:0000256" key="2">
    <source>
        <dbReference type="ARBA" id="ARBA00023012"/>
    </source>
</evidence>
<keyword evidence="5" id="KW-0804">Transcription</keyword>
<dbReference type="PANTHER" id="PTHR48111:SF4">
    <property type="entry name" value="DNA-BINDING DUAL TRANSCRIPTIONAL REGULATOR OMPR"/>
    <property type="match status" value="1"/>
</dbReference>
<dbReference type="RefSeq" id="WP_284154485.1">
    <property type="nucleotide sequence ID" value="NZ_AP025516.1"/>
</dbReference>
<evidence type="ECO:0000256" key="5">
    <source>
        <dbReference type="ARBA" id="ARBA00023163"/>
    </source>
</evidence>
<gene>
    <name evidence="8" type="ORF">DPPLL_18240</name>
</gene>
<feature type="domain" description="Response regulatory" evidence="7">
    <location>
        <begin position="2"/>
        <end position="119"/>
    </location>
</feature>
<dbReference type="Pfam" id="PF00072">
    <property type="entry name" value="Response_reg"/>
    <property type="match status" value="1"/>
</dbReference>
<evidence type="ECO:0000256" key="4">
    <source>
        <dbReference type="ARBA" id="ARBA00023125"/>
    </source>
</evidence>